<dbReference type="RefSeq" id="WP_218845724.1">
    <property type="nucleotide sequence ID" value="NZ_JACBZN010000001.1"/>
</dbReference>
<dbReference type="InterPro" id="IPR036388">
    <property type="entry name" value="WH-like_DNA-bd_sf"/>
</dbReference>
<evidence type="ECO:0000313" key="1">
    <source>
        <dbReference type="EMBL" id="NYI37319.1"/>
    </source>
</evidence>
<dbReference type="GO" id="GO:0003677">
    <property type="term" value="F:DNA binding"/>
    <property type="evidence" value="ECO:0007669"/>
    <property type="project" value="UniProtKB-KW"/>
</dbReference>
<protein>
    <submittedName>
        <fullName evidence="1">DNA-binding MarR family transcriptional regulator</fullName>
    </submittedName>
</protein>
<name>A0ABX2SEJ2_9ACTN</name>
<comment type="caution">
    <text evidence="1">The sequence shown here is derived from an EMBL/GenBank/DDBJ whole genome shotgun (WGS) entry which is preliminary data.</text>
</comment>
<evidence type="ECO:0000313" key="2">
    <source>
        <dbReference type="Proteomes" id="UP000587211"/>
    </source>
</evidence>
<gene>
    <name evidence="1" type="ORF">BJ975_000694</name>
</gene>
<dbReference type="Gene3D" id="1.10.10.10">
    <property type="entry name" value="Winged helix-like DNA-binding domain superfamily/Winged helix DNA-binding domain"/>
    <property type="match status" value="1"/>
</dbReference>
<reference evidence="1 2" key="1">
    <citation type="submission" date="2020-07" db="EMBL/GenBank/DDBJ databases">
        <title>Sequencing the genomes of 1000 actinobacteria strains.</title>
        <authorList>
            <person name="Klenk H.-P."/>
        </authorList>
    </citation>
    <scope>NUCLEOTIDE SEQUENCE [LARGE SCALE GENOMIC DNA]</scope>
    <source>
        <strain evidence="1 2">DSM 19087</strain>
    </source>
</reference>
<dbReference type="SUPFAM" id="SSF46785">
    <property type="entry name" value="Winged helix' DNA-binding domain"/>
    <property type="match status" value="1"/>
</dbReference>
<dbReference type="Proteomes" id="UP000587211">
    <property type="component" value="Unassembled WGS sequence"/>
</dbReference>
<proteinExistence type="predicted"/>
<dbReference type="EMBL" id="JACBZN010000001">
    <property type="protein sequence ID" value="NYI37319.1"/>
    <property type="molecule type" value="Genomic_DNA"/>
</dbReference>
<sequence>MTSLTESARAAPAWAALRGIARLERGRRAAESVRFGHADGRLLWMFSDGRPRTLREIADELALEQSTVNRQANAALKAGLLTRSREPGQNAWHFSASEAALEDFSRELQDHLALLDRALQALPEGERARFLEHFDTFATAYSEAAVEG</sequence>
<organism evidence="1 2">
    <name type="scientific">Aeromicrobium tamlense</name>
    <dbReference type="NCBI Taxonomy" id="375541"/>
    <lineage>
        <taxon>Bacteria</taxon>
        <taxon>Bacillati</taxon>
        <taxon>Actinomycetota</taxon>
        <taxon>Actinomycetes</taxon>
        <taxon>Propionibacteriales</taxon>
        <taxon>Nocardioidaceae</taxon>
        <taxon>Aeromicrobium</taxon>
    </lineage>
</organism>
<accession>A0ABX2SEJ2</accession>
<dbReference type="InterPro" id="IPR036390">
    <property type="entry name" value="WH_DNA-bd_sf"/>
</dbReference>
<keyword evidence="2" id="KW-1185">Reference proteome</keyword>
<keyword evidence="1" id="KW-0238">DNA-binding</keyword>